<dbReference type="RefSeq" id="WP_392884455.1">
    <property type="nucleotide sequence ID" value="NZ_JBICZW010000023.1"/>
</dbReference>
<accession>A0ABW7BZZ3</accession>
<comment type="caution">
    <text evidence="1">The sequence shown here is derived from an EMBL/GenBank/DDBJ whole genome shotgun (WGS) entry which is preliminary data.</text>
</comment>
<keyword evidence="2" id="KW-1185">Reference proteome</keyword>
<name>A0ABW7BZZ3_9ACTN</name>
<organism evidence="1 2">
    <name type="scientific">Streptomyces omiyaensis</name>
    <dbReference type="NCBI Taxonomy" id="68247"/>
    <lineage>
        <taxon>Bacteria</taxon>
        <taxon>Bacillati</taxon>
        <taxon>Actinomycetota</taxon>
        <taxon>Actinomycetes</taxon>
        <taxon>Kitasatosporales</taxon>
        <taxon>Streptomycetaceae</taxon>
        <taxon>Streptomyces</taxon>
    </lineage>
</organism>
<evidence type="ECO:0000313" key="2">
    <source>
        <dbReference type="Proteomes" id="UP001604282"/>
    </source>
</evidence>
<dbReference type="Gene3D" id="1.10.101.10">
    <property type="entry name" value="PGBD-like superfamily/PGBD"/>
    <property type="match status" value="1"/>
</dbReference>
<dbReference type="SUPFAM" id="SSF47090">
    <property type="entry name" value="PGBD-like"/>
    <property type="match status" value="1"/>
</dbReference>
<gene>
    <name evidence="1" type="ORF">ACGFYS_28505</name>
</gene>
<dbReference type="EMBL" id="JBICZW010000023">
    <property type="protein sequence ID" value="MFG3192877.1"/>
    <property type="molecule type" value="Genomic_DNA"/>
</dbReference>
<proteinExistence type="predicted"/>
<evidence type="ECO:0000313" key="1">
    <source>
        <dbReference type="EMBL" id="MFG3192877.1"/>
    </source>
</evidence>
<sequence>MHHSVLDTVLDRVDLRTQQQSHRRLLRRRGRRRDPRALASIRGLCAQANLPAGRTPTRARHGGLPGNSTSCPGAQLRAWVRAGMPADAVTIEYGTGGVYDGPSGDSSGGGGGGMTRVRPVAAQQRAVDELGHSPAPAVDGLWGPLTDAGVRRLRGRVGTAADGQWGPATVRAPQNALNPNTF</sequence>
<protein>
    <submittedName>
        <fullName evidence="1">Peptidoglycan-binding protein</fullName>
    </submittedName>
</protein>
<dbReference type="InterPro" id="IPR036365">
    <property type="entry name" value="PGBD-like_sf"/>
</dbReference>
<reference evidence="1 2" key="1">
    <citation type="submission" date="2024-10" db="EMBL/GenBank/DDBJ databases">
        <title>The Natural Products Discovery Center: Release of the First 8490 Sequenced Strains for Exploring Actinobacteria Biosynthetic Diversity.</title>
        <authorList>
            <person name="Kalkreuter E."/>
            <person name="Kautsar S.A."/>
            <person name="Yang D."/>
            <person name="Bader C.D."/>
            <person name="Teijaro C.N."/>
            <person name="Fluegel L."/>
            <person name="Davis C.M."/>
            <person name="Simpson J.R."/>
            <person name="Lauterbach L."/>
            <person name="Steele A.D."/>
            <person name="Gui C."/>
            <person name="Meng S."/>
            <person name="Li G."/>
            <person name="Viehrig K."/>
            <person name="Ye F."/>
            <person name="Su P."/>
            <person name="Kiefer A.F."/>
            <person name="Nichols A."/>
            <person name="Cepeda A.J."/>
            <person name="Yan W."/>
            <person name="Fan B."/>
            <person name="Jiang Y."/>
            <person name="Adhikari A."/>
            <person name="Zheng C.-J."/>
            <person name="Schuster L."/>
            <person name="Cowan T.M."/>
            <person name="Smanski M.J."/>
            <person name="Chevrette M.G."/>
            <person name="De Carvalho L.P.S."/>
            <person name="Shen B."/>
        </authorList>
    </citation>
    <scope>NUCLEOTIDE SEQUENCE [LARGE SCALE GENOMIC DNA]</scope>
    <source>
        <strain evidence="1 2">NPDC048229</strain>
    </source>
</reference>
<dbReference type="InterPro" id="IPR036366">
    <property type="entry name" value="PGBDSf"/>
</dbReference>
<dbReference type="Proteomes" id="UP001604282">
    <property type="component" value="Unassembled WGS sequence"/>
</dbReference>